<dbReference type="EMBL" id="UYRU01057484">
    <property type="protein sequence ID" value="VDN13827.1"/>
    <property type="molecule type" value="Genomic_DNA"/>
</dbReference>
<dbReference type="GO" id="GO:0017119">
    <property type="term" value="C:Golgi transport complex"/>
    <property type="evidence" value="ECO:0007669"/>
    <property type="project" value="InterPro"/>
</dbReference>
<dbReference type="Proteomes" id="UP000281553">
    <property type="component" value="Unassembled WGS sequence"/>
</dbReference>
<reference evidence="1 2" key="1">
    <citation type="submission" date="2018-11" db="EMBL/GenBank/DDBJ databases">
        <authorList>
            <consortium name="Pathogen Informatics"/>
        </authorList>
    </citation>
    <scope>NUCLEOTIDE SEQUENCE [LARGE SCALE GENOMIC DNA]</scope>
</reference>
<dbReference type="InterPro" id="IPR019465">
    <property type="entry name" value="Cog5"/>
</dbReference>
<protein>
    <submittedName>
        <fullName evidence="1">Uncharacterized protein</fullName>
    </submittedName>
</protein>
<dbReference type="AlphaFoldDB" id="A0A3P7LQ74"/>
<gene>
    <name evidence="1" type="ORF">DILT_LOCUS9658</name>
</gene>
<keyword evidence="2" id="KW-1185">Reference proteome</keyword>
<dbReference type="GO" id="GO:0006891">
    <property type="term" value="P:intra-Golgi vesicle-mediated transport"/>
    <property type="evidence" value="ECO:0007669"/>
    <property type="project" value="InterPro"/>
</dbReference>
<name>A0A3P7LQ74_DIBLA</name>
<dbReference type="PANTHER" id="PTHR13228">
    <property type="entry name" value="CONSERVED OLIGOMERIC GOLGI COMPLEX COMPONENT 5"/>
    <property type="match status" value="1"/>
</dbReference>
<dbReference type="PANTHER" id="PTHR13228:SF3">
    <property type="entry name" value="CONSERVED OLIGOMERIC GOLGI COMPLEX SUBUNIT 5"/>
    <property type="match status" value="1"/>
</dbReference>
<proteinExistence type="predicted"/>
<organism evidence="1 2">
    <name type="scientific">Dibothriocephalus latus</name>
    <name type="common">Fish tapeworm</name>
    <name type="synonym">Diphyllobothrium latum</name>
    <dbReference type="NCBI Taxonomy" id="60516"/>
    <lineage>
        <taxon>Eukaryota</taxon>
        <taxon>Metazoa</taxon>
        <taxon>Spiralia</taxon>
        <taxon>Lophotrochozoa</taxon>
        <taxon>Platyhelminthes</taxon>
        <taxon>Cestoda</taxon>
        <taxon>Eucestoda</taxon>
        <taxon>Diphyllobothriidea</taxon>
        <taxon>Diphyllobothriidae</taxon>
        <taxon>Dibothriocephalus</taxon>
    </lineage>
</organism>
<evidence type="ECO:0000313" key="2">
    <source>
        <dbReference type="Proteomes" id="UP000281553"/>
    </source>
</evidence>
<sequence length="152" mass="17613">MNQTIDLENFTSLLDGVESRIRSVYNEVEKIKQRLTKPYDSLRSHVTRIRRLGLICDSLRKIQRISTYIRRLQQAPNDLSKASEALSELKYAFASMDWQGIDLLEKYHVVMMKERSRVETHAWQLVRSSSDVGDQARLGLGLQVRLHSLPIS</sequence>
<evidence type="ECO:0000313" key="1">
    <source>
        <dbReference type="EMBL" id="VDN13827.1"/>
    </source>
</evidence>
<dbReference type="OrthoDB" id="18786at2759"/>
<accession>A0A3P7LQ74</accession>